<dbReference type="Gene3D" id="2.115.10.10">
    <property type="entry name" value="Tachylectin 2"/>
    <property type="match status" value="1"/>
</dbReference>
<dbReference type="AlphaFoldDB" id="A0A1H9PUT0"/>
<dbReference type="SUPFAM" id="SSF50934">
    <property type="entry name" value="Tachylectin-2"/>
    <property type="match status" value="1"/>
</dbReference>
<dbReference type="EMBL" id="FOFR01000012">
    <property type="protein sequence ID" value="SER52046.1"/>
    <property type="molecule type" value="Genomic_DNA"/>
</dbReference>
<dbReference type="RefSeq" id="WP_143116223.1">
    <property type="nucleotide sequence ID" value="NZ_FOFR01000012.1"/>
</dbReference>
<feature type="signal peptide" evidence="1">
    <location>
        <begin position="1"/>
        <end position="24"/>
    </location>
</feature>
<evidence type="ECO:0000256" key="1">
    <source>
        <dbReference type="SAM" id="SignalP"/>
    </source>
</evidence>
<name>A0A1H9PUT0_9PSEU</name>
<dbReference type="OrthoDB" id="3660483at2"/>
<protein>
    <submittedName>
        <fullName evidence="2">Tachylectin</fullName>
    </submittedName>
</protein>
<dbReference type="Proteomes" id="UP000199352">
    <property type="component" value="Unassembled WGS sequence"/>
</dbReference>
<dbReference type="STRING" id="402600.SAMN05216188_11292"/>
<dbReference type="Gene3D" id="2.120.10.70">
    <property type="entry name" value="Fucose-specific lectin"/>
    <property type="match status" value="1"/>
</dbReference>
<keyword evidence="1" id="KW-0732">Signal</keyword>
<proteinExistence type="predicted"/>
<organism evidence="2 3">
    <name type="scientific">Lentzea xinjiangensis</name>
    <dbReference type="NCBI Taxonomy" id="402600"/>
    <lineage>
        <taxon>Bacteria</taxon>
        <taxon>Bacillati</taxon>
        <taxon>Actinomycetota</taxon>
        <taxon>Actinomycetes</taxon>
        <taxon>Pseudonocardiales</taxon>
        <taxon>Pseudonocardiaceae</taxon>
        <taxon>Lentzea</taxon>
    </lineage>
</organism>
<evidence type="ECO:0000313" key="3">
    <source>
        <dbReference type="Proteomes" id="UP000199352"/>
    </source>
</evidence>
<gene>
    <name evidence="2" type="ORF">SAMN05216188_11292</name>
</gene>
<feature type="chain" id="PRO_5039098904" evidence="1">
    <location>
        <begin position="25"/>
        <end position="678"/>
    </location>
</feature>
<sequence>MAISHARRTTSALLSAALVTSALAVVQSAPAAVAAETIQCKSSAPIYAGLHDGHFRAYQHSEPETGAPQWDPTQHGGAVIDATMVAGPDGLIYTLKDGRVEKRRWNGTGWDNGGTPEVVATDWGGWNNTPARFRVSADAKGDFYLVTDDGTLWWHRFHASTKTWEKRVLDTGWNKYDQVTTSGEGVIWARNPSESNGRLYRYQYHADSQRWLQYGNPHGSGWNMHWRILGAGADVLYGLTKDGEGWPGHPAGSEPNQIIWYRYAPQTNTWQGGSYNGWGWNSGWRVVAAPDSCKWVGGTVPQRPGLSEGVDRASSLVQTSDGRVHHLWVDPQGGLVHAKQRDLVDPTATDLYTVPQSQNLTGGASLSAQEDGRLLGLASGTNSSILSSLQPTKDALFGVGKDFGGFTASSPTVVKGRDNLQSAFIVDGNGEIWTRGQNTVNAELRPWTKSYASFPGTNPGPTPKFAARAVTAVADNGAIVVIASDVNGQPWVANYYGNGNFIGGWTALGQPTGTTLASAASATLTRDGTVQLAARGTDGRVYTKRQGTDGSWTGAWTKIHDRTFLGQPSILTSTGGTTFVVARGTDRFIYETGTTTPGGAIYRTWNLVRGSDFPEPAETDAGVVAMSNGNWVLSYRNEFGEILVAYATTSGSSVAARTASAEATATPAPSFTVKKTKR</sequence>
<dbReference type="InterPro" id="IPR036813">
    <property type="entry name" value="Tachylectin2_sf"/>
</dbReference>
<dbReference type="SUPFAM" id="SSF89372">
    <property type="entry name" value="Fucose-specific lectin"/>
    <property type="match status" value="1"/>
</dbReference>
<accession>A0A1H9PUT0</accession>
<keyword evidence="3" id="KW-1185">Reference proteome</keyword>
<evidence type="ECO:0000313" key="2">
    <source>
        <dbReference type="EMBL" id="SER52046.1"/>
    </source>
</evidence>
<reference evidence="3" key="1">
    <citation type="submission" date="2016-10" db="EMBL/GenBank/DDBJ databases">
        <authorList>
            <person name="Varghese N."/>
            <person name="Submissions S."/>
        </authorList>
    </citation>
    <scope>NUCLEOTIDE SEQUENCE [LARGE SCALE GENOMIC DNA]</scope>
    <source>
        <strain evidence="3">CGMCC 4.3525</strain>
    </source>
</reference>